<feature type="region of interest" description="Disordered" evidence="1">
    <location>
        <begin position="24"/>
        <end position="66"/>
    </location>
</feature>
<comment type="caution">
    <text evidence="2">The sequence shown here is derived from an EMBL/GenBank/DDBJ whole genome shotgun (WGS) entry which is preliminary data.</text>
</comment>
<feature type="compositionally biased region" description="Polar residues" evidence="1">
    <location>
        <begin position="288"/>
        <end position="319"/>
    </location>
</feature>
<evidence type="ECO:0000313" key="2">
    <source>
        <dbReference type="EMBL" id="KAF2427408.1"/>
    </source>
</evidence>
<feature type="compositionally biased region" description="Low complexity" evidence="1">
    <location>
        <begin position="233"/>
        <end position="242"/>
    </location>
</feature>
<feature type="compositionally biased region" description="Basic and acidic residues" evidence="1">
    <location>
        <begin position="486"/>
        <end position="500"/>
    </location>
</feature>
<proteinExistence type="predicted"/>
<dbReference type="AlphaFoldDB" id="A0A9P4NMP8"/>
<protein>
    <submittedName>
        <fullName evidence="2">Uncharacterized protein</fullName>
    </submittedName>
</protein>
<dbReference type="EMBL" id="MU007060">
    <property type="protein sequence ID" value="KAF2427408.1"/>
    <property type="molecule type" value="Genomic_DNA"/>
</dbReference>
<reference evidence="2" key="1">
    <citation type="journal article" date="2020" name="Stud. Mycol.">
        <title>101 Dothideomycetes genomes: a test case for predicting lifestyles and emergence of pathogens.</title>
        <authorList>
            <person name="Haridas S."/>
            <person name="Albert R."/>
            <person name="Binder M."/>
            <person name="Bloem J."/>
            <person name="Labutti K."/>
            <person name="Salamov A."/>
            <person name="Andreopoulos B."/>
            <person name="Baker S."/>
            <person name="Barry K."/>
            <person name="Bills G."/>
            <person name="Bluhm B."/>
            <person name="Cannon C."/>
            <person name="Castanera R."/>
            <person name="Culley D."/>
            <person name="Daum C."/>
            <person name="Ezra D."/>
            <person name="Gonzalez J."/>
            <person name="Henrissat B."/>
            <person name="Kuo A."/>
            <person name="Liang C."/>
            <person name="Lipzen A."/>
            <person name="Lutzoni F."/>
            <person name="Magnuson J."/>
            <person name="Mondo S."/>
            <person name="Nolan M."/>
            <person name="Ohm R."/>
            <person name="Pangilinan J."/>
            <person name="Park H.-J."/>
            <person name="Ramirez L."/>
            <person name="Alfaro M."/>
            <person name="Sun H."/>
            <person name="Tritt A."/>
            <person name="Yoshinaga Y."/>
            <person name="Zwiers L.-H."/>
            <person name="Turgeon B."/>
            <person name="Goodwin S."/>
            <person name="Spatafora J."/>
            <person name="Crous P."/>
            <person name="Grigoriev I."/>
        </authorList>
    </citation>
    <scope>NUCLEOTIDE SEQUENCE</scope>
    <source>
        <strain evidence="2">CBS 130266</strain>
    </source>
</reference>
<gene>
    <name evidence="2" type="ORF">EJ08DRAFT_721186</name>
</gene>
<feature type="compositionally biased region" description="Basic and acidic residues" evidence="1">
    <location>
        <begin position="420"/>
        <end position="429"/>
    </location>
</feature>
<feature type="compositionally biased region" description="Polar residues" evidence="1">
    <location>
        <begin position="54"/>
        <end position="64"/>
    </location>
</feature>
<feature type="region of interest" description="Disordered" evidence="1">
    <location>
        <begin position="415"/>
        <end position="592"/>
    </location>
</feature>
<feature type="compositionally biased region" description="Basic and acidic residues" evidence="1">
    <location>
        <begin position="546"/>
        <end position="570"/>
    </location>
</feature>
<keyword evidence="3" id="KW-1185">Reference proteome</keyword>
<feature type="compositionally biased region" description="Basic and acidic residues" evidence="1">
    <location>
        <begin position="436"/>
        <end position="445"/>
    </location>
</feature>
<evidence type="ECO:0000256" key="1">
    <source>
        <dbReference type="SAM" id="MobiDB-lite"/>
    </source>
</evidence>
<evidence type="ECO:0000313" key="3">
    <source>
        <dbReference type="Proteomes" id="UP000800235"/>
    </source>
</evidence>
<feature type="region of interest" description="Disordered" evidence="1">
    <location>
        <begin position="224"/>
        <end position="274"/>
    </location>
</feature>
<feature type="compositionally biased region" description="Polar residues" evidence="1">
    <location>
        <begin position="572"/>
        <end position="583"/>
    </location>
</feature>
<name>A0A9P4NMP8_9PEZI</name>
<feature type="region of interest" description="Disordered" evidence="1">
    <location>
        <begin position="288"/>
        <end position="349"/>
    </location>
</feature>
<dbReference type="Proteomes" id="UP000800235">
    <property type="component" value="Unassembled WGS sequence"/>
</dbReference>
<accession>A0A9P4NMP8</accession>
<sequence>MSEKELQQYRIMDSDDERNVVSYIDPDSITIPPPLDWTDGNKALEDFFPDPPTFAQSQTNNNAPVMTEPLKMRNQRDQNDSDILINYAKTLSDPPTPGFPASIGGSEPSEDLILDNDKLTSPQDLDRFDNHSAMITEQYHQKSYMQQLSSAAGRLGPEDSARSDAFSEQSQNGPTAVPSDVPAFRVVVNHHHTPGLIQHPADEVLHPIPDLGANQDLDTFGAVMEPSKKGSQTSTEESSLTEVQTGESVVASKTAEDLEPSESAVSQNDPSKDALEAKKSLKSFVGTNTNLGTNAGSQESSNNVKPVKSTAISSAQQMSGAAALQRDVSRIDSKSKAPPKKNTAPRSELMSNEALLAGYVPRQKPFYQKLSVAQIKADMAKQCPISQMEHFRGKSAKCTKREVLLEEIAMWHKEMKKLKRSSESPEKSGAKKGKKKQTEKEKEAEQILEDAVTQNDESEDMVRQSPLQNPFYAPNDEPRTSPLTKKLQDSRSDAKDERAYTPDIPTPSRIANKRKLSKDDIDELALPAKRKSLRGQSEVSASIEAQMDRGRSEVRSTEKKTKKDKTDKSRGRSNASRKSSRLSGVTPGEGLD</sequence>
<feature type="region of interest" description="Disordered" evidence="1">
    <location>
        <begin position="147"/>
        <end position="179"/>
    </location>
</feature>
<organism evidence="2 3">
    <name type="scientific">Tothia fuscella</name>
    <dbReference type="NCBI Taxonomy" id="1048955"/>
    <lineage>
        <taxon>Eukaryota</taxon>
        <taxon>Fungi</taxon>
        <taxon>Dikarya</taxon>
        <taxon>Ascomycota</taxon>
        <taxon>Pezizomycotina</taxon>
        <taxon>Dothideomycetes</taxon>
        <taxon>Pleosporomycetidae</taxon>
        <taxon>Venturiales</taxon>
        <taxon>Cylindrosympodiaceae</taxon>
        <taxon>Tothia</taxon>
    </lineage>
</organism>